<evidence type="ECO:0000256" key="4">
    <source>
        <dbReference type="ARBA" id="ARBA00022691"/>
    </source>
</evidence>
<keyword evidence="3 8" id="KW-0808">Transferase</keyword>
<dbReference type="Gene3D" id="3.40.50.150">
    <property type="entry name" value="Vaccinia Virus protein VP39"/>
    <property type="match status" value="1"/>
</dbReference>
<dbReference type="Proteomes" id="UP000461768">
    <property type="component" value="Unassembled WGS sequence"/>
</dbReference>
<dbReference type="AlphaFoldDB" id="A0A7V7UC96"/>
<reference evidence="8 9" key="1">
    <citation type="submission" date="2019-09" db="EMBL/GenBank/DDBJ databases">
        <authorList>
            <person name="Valk L.C."/>
        </authorList>
    </citation>
    <scope>NUCLEOTIDE SEQUENCE [LARGE SCALE GENOMIC DNA]</scope>
    <source>
        <strain evidence="8">GalUA</strain>
    </source>
</reference>
<dbReference type="PIRSF" id="PIRSF003085">
    <property type="entry name" value="CMAS"/>
    <property type="match status" value="1"/>
</dbReference>
<keyword evidence="9" id="KW-1185">Reference proteome</keyword>
<dbReference type="InterPro" id="IPR057206">
    <property type="entry name" value="DUF7884"/>
</dbReference>
<gene>
    <name evidence="8" type="ORF">F7O84_09625</name>
</gene>
<dbReference type="SUPFAM" id="SSF53335">
    <property type="entry name" value="S-adenosyl-L-methionine-dependent methyltransferases"/>
    <property type="match status" value="1"/>
</dbReference>
<evidence type="ECO:0000256" key="6">
    <source>
        <dbReference type="PIRSR" id="PIRSR003085-1"/>
    </source>
</evidence>
<evidence type="ECO:0000256" key="3">
    <source>
        <dbReference type="ARBA" id="ARBA00022679"/>
    </source>
</evidence>
<dbReference type="OrthoDB" id="9782855at2"/>
<dbReference type="InterPro" id="IPR050723">
    <property type="entry name" value="CFA/CMAS"/>
</dbReference>
<accession>A0A7V7UC96</accession>
<comment type="caution">
    <text evidence="8">The sequence shown here is derived from an EMBL/GenBank/DDBJ whole genome shotgun (WGS) entry which is preliminary data.</text>
</comment>
<evidence type="ECO:0000313" key="8">
    <source>
        <dbReference type="EMBL" id="KAB1438725.1"/>
    </source>
</evidence>
<keyword evidence="2 8" id="KW-0489">Methyltransferase</keyword>
<dbReference type="GO" id="GO:0008168">
    <property type="term" value="F:methyltransferase activity"/>
    <property type="evidence" value="ECO:0007669"/>
    <property type="project" value="UniProtKB-KW"/>
</dbReference>
<dbReference type="InterPro" id="IPR003333">
    <property type="entry name" value="CMAS"/>
</dbReference>
<dbReference type="EMBL" id="WAGX01000005">
    <property type="protein sequence ID" value="KAB1438725.1"/>
    <property type="molecule type" value="Genomic_DNA"/>
</dbReference>
<feature type="active site" evidence="6">
    <location>
        <position position="351"/>
    </location>
</feature>
<dbReference type="PANTHER" id="PTHR43667:SF1">
    <property type="entry name" value="CYCLOPROPANE-FATTY-ACYL-PHOSPHOLIPID SYNTHASE"/>
    <property type="match status" value="1"/>
</dbReference>
<evidence type="ECO:0000259" key="7">
    <source>
        <dbReference type="Pfam" id="PF25371"/>
    </source>
</evidence>
<evidence type="ECO:0000256" key="5">
    <source>
        <dbReference type="ARBA" id="ARBA00023098"/>
    </source>
</evidence>
<organism evidence="8 9">
    <name type="scientific">Candidatus Galacturonatibacter soehngenii</name>
    <dbReference type="NCBI Taxonomy" id="2307010"/>
    <lineage>
        <taxon>Bacteria</taxon>
        <taxon>Bacillati</taxon>
        <taxon>Bacillota</taxon>
        <taxon>Clostridia</taxon>
        <taxon>Lachnospirales</taxon>
        <taxon>Lachnospiraceae</taxon>
        <taxon>Candidatus Galacturonatibacter</taxon>
    </lineage>
</organism>
<sequence>MIEFLKKFDENPFCVELKEKEYLIGEGEPKFKVKFKKELSITDLMQSTSLALGEAYMRGDLIIEGDLYHALDCFLGQMSKFQTDKKSLKKLIFSSNSKRNQKKEVSSHYDIGNDFYKLWLDDSLSYSCAYFKNDTDSLNEAQQNKIERILKKLDLKPGMKLLDIGCGWGSLLIQAVKEYNVTGQGITLSQEQYNGFTKRIKEEGLTSQISVKILDYRDLQKQNWQFDRIVSVGMIEHVGRDNYDLFLSNVNSVLKPQGIFLLHYISALKEYPGDAWIKKYIFPGGMVPSLREIIHICAEYNFYTLDVESLRRHYNKTLLHWYHNFNEHRNEIEIMMGTEFTRMWELYLCACAATFHNGIIDLHQILISKGINNDFPMTRWY</sequence>
<protein>
    <submittedName>
        <fullName evidence="8">Class I SAM-dependent methyltransferase</fullName>
    </submittedName>
</protein>
<dbReference type="CDD" id="cd02440">
    <property type="entry name" value="AdoMet_MTases"/>
    <property type="match status" value="1"/>
</dbReference>
<dbReference type="Pfam" id="PF25371">
    <property type="entry name" value="DUF7884"/>
    <property type="match status" value="1"/>
</dbReference>
<name>A0A7V7UC96_9FIRM</name>
<comment type="similarity">
    <text evidence="1">Belongs to the CFA/CMAS family.</text>
</comment>
<dbReference type="InterPro" id="IPR029063">
    <property type="entry name" value="SAM-dependent_MTases_sf"/>
</dbReference>
<dbReference type="Pfam" id="PF02353">
    <property type="entry name" value="CMAS"/>
    <property type="match status" value="1"/>
</dbReference>
<feature type="domain" description="DUF7884" evidence="7">
    <location>
        <begin position="4"/>
        <end position="84"/>
    </location>
</feature>
<evidence type="ECO:0000256" key="1">
    <source>
        <dbReference type="ARBA" id="ARBA00010815"/>
    </source>
</evidence>
<evidence type="ECO:0000313" key="9">
    <source>
        <dbReference type="Proteomes" id="UP000461768"/>
    </source>
</evidence>
<reference evidence="8 9" key="2">
    <citation type="submission" date="2020-02" db="EMBL/GenBank/DDBJ databases">
        <title>Candidatus Galacturonibacter soehngenii shows hetero-acetogenic catabolism of galacturonic acid but lacks a canonical carbon monoxide dehydrogenase/acetyl-CoA synthase complex.</title>
        <authorList>
            <person name="Diender M."/>
            <person name="Stouten G.R."/>
            <person name="Petersen J.F."/>
            <person name="Nielsen P.H."/>
            <person name="Dueholm M.S."/>
            <person name="Pronk J.T."/>
            <person name="Van Loosdrecht M.C.M."/>
        </authorList>
    </citation>
    <scope>NUCLEOTIDE SEQUENCE [LARGE SCALE GENOMIC DNA]</scope>
    <source>
        <strain evidence="8">GalUA</strain>
    </source>
</reference>
<dbReference type="GO" id="GO:0008610">
    <property type="term" value="P:lipid biosynthetic process"/>
    <property type="evidence" value="ECO:0007669"/>
    <property type="project" value="InterPro"/>
</dbReference>
<keyword evidence="5" id="KW-0443">Lipid metabolism</keyword>
<keyword evidence="4" id="KW-0949">S-adenosyl-L-methionine</keyword>
<dbReference type="GO" id="GO:0032259">
    <property type="term" value="P:methylation"/>
    <property type="evidence" value="ECO:0007669"/>
    <property type="project" value="UniProtKB-KW"/>
</dbReference>
<proteinExistence type="inferred from homology"/>
<evidence type="ECO:0000256" key="2">
    <source>
        <dbReference type="ARBA" id="ARBA00022603"/>
    </source>
</evidence>
<dbReference type="PANTHER" id="PTHR43667">
    <property type="entry name" value="CYCLOPROPANE-FATTY-ACYL-PHOSPHOLIPID SYNTHASE"/>
    <property type="match status" value="1"/>
</dbReference>